<evidence type="ECO:0000313" key="3">
    <source>
        <dbReference type="EMBL" id="KAI7752225.1"/>
    </source>
</evidence>
<evidence type="ECO:0000256" key="1">
    <source>
        <dbReference type="ARBA" id="ARBA00009995"/>
    </source>
</evidence>
<dbReference type="EMBL" id="JAMZMK010005717">
    <property type="protein sequence ID" value="KAI7752225.1"/>
    <property type="molecule type" value="Genomic_DNA"/>
</dbReference>
<dbReference type="PANTHER" id="PTHR48047">
    <property type="entry name" value="GLYCOSYLTRANSFERASE"/>
    <property type="match status" value="1"/>
</dbReference>
<dbReference type="Gene3D" id="3.40.50.2000">
    <property type="entry name" value="Glycogen Phosphorylase B"/>
    <property type="match status" value="1"/>
</dbReference>
<evidence type="ECO:0000313" key="4">
    <source>
        <dbReference type="Proteomes" id="UP001206925"/>
    </source>
</evidence>
<protein>
    <submittedName>
        <fullName evidence="3">Uncharacterized protein</fullName>
    </submittedName>
</protein>
<organism evidence="3 4">
    <name type="scientific">Ambrosia artemisiifolia</name>
    <name type="common">Common ragweed</name>
    <dbReference type="NCBI Taxonomy" id="4212"/>
    <lineage>
        <taxon>Eukaryota</taxon>
        <taxon>Viridiplantae</taxon>
        <taxon>Streptophyta</taxon>
        <taxon>Embryophyta</taxon>
        <taxon>Tracheophyta</taxon>
        <taxon>Spermatophyta</taxon>
        <taxon>Magnoliopsida</taxon>
        <taxon>eudicotyledons</taxon>
        <taxon>Gunneridae</taxon>
        <taxon>Pentapetalae</taxon>
        <taxon>asterids</taxon>
        <taxon>campanulids</taxon>
        <taxon>Asterales</taxon>
        <taxon>Asteraceae</taxon>
        <taxon>Asteroideae</taxon>
        <taxon>Heliantheae alliance</taxon>
        <taxon>Heliantheae</taxon>
        <taxon>Ambrosia</taxon>
    </lineage>
</organism>
<dbReference type="GO" id="GO:0035251">
    <property type="term" value="F:UDP-glucosyltransferase activity"/>
    <property type="evidence" value="ECO:0007669"/>
    <property type="project" value="TreeGrafter"/>
</dbReference>
<dbReference type="AlphaFoldDB" id="A0AAD5D5Y2"/>
<dbReference type="Pfam" id="PF00201">
    <property type="entry name" value="UDPGT"/>
    <property type="match status" value="1"/>
</dbReference>
<keyword evidence="2" id="KW-0808">Transferase</keyword>
<reference evidence="3" key="1">
    <citation type="submission" date="2022-06" db="EMBL/GenBank/DDBJ databases">
        <title>Uncovering the hologenomic basis of an extraordinary plant invasion.</title>
        <authorList>
            <person name="Bieker V.C."/>
            <person name="Martin M.D."/>
            <person name="Gilbert T."/>
            <person name="Hodgins K."/>
            <person name="Battlay P."/>
            <person name="Petersen B."/>
            <person name="Wilson J."/>
        </authorList>
    </citation>
    <scope>NUCLEOTIDE SEQUENCE</scope>
    <source>
        <strain evidence="3">AA19_3_7</strain>
        <tissue evidence="3">Leaf</tissue>
    </source>
</reference>
<sequence>MVRFLEAQITEIALALEESKQPFIWADGPAGGDFTHPSLGGFLTHCGWNSTLEVVAAGVPLITWSLYADHFYNEKLVELFGIGVGVGADVWNPSFVITSPVT</sequence>
<evidence type="ECO:0000256" key="2">
    <source>
        <dbReference type="ARBA" id="ARBA00022679"/>
    </source>
</evidence>
<comment type="caution">
    <text evidence="3">The sequence shown here is derived from an EMBL/GenBank/DDBJ whole genome shotgun (WGS) entry which is preliminary data.</text>
</comment>
<proteinExistence type="inferred from homology"/>
<comment type="similarity">
    <text evidence="1">Belongs to the UDP-glycosyltransferase family.</text>
</comment>
<name>A0AAD5D5Y2_AMBAR</name>
<dbReference type="Proteomes" id="UP001206925">
    <property type="component" value="Unassembled WGS sequence"/>
</dbReference>
<dbReference type="PANTHER" id="PTHR48047:SF150">
    <property type="entry name" value="SOLANIDINE UDP-GLUCOSE GLUCOSYLTRANSFERASE 1"/>
    <property type="match status" value="1"/>
</dbReference>
<dbReference type="InterPro" id="IPR002213">
    <property type="entry name" value="UDP_glucos_trans"/>
</dbReference>
<gene>
    <name evidence="3" type="ORF">M8C21_023146</name>
</gene>
<keyword evidence="4" id="KW-1185">Reference proteome</keyword>
<dbReference type="SUPFAM" id="SSF53756">
    <property type="entry name" value="UDP-Glycosyltransferase/glycogen phosphorylase"/>
    <property type="match status" value="1"/>
</dbReference>
<accession>A0AAD5D5Y2</accession>